<evidence type="ECO:0000256" key="1">
    <source>
        <dbReference type="ARBA" id="ARBA00007435"/>
    </source>
</evidence>
<reference evidence="4" key="1">
    <citation type="submission" date="2021-01" db="EMBL/GenBank/DDBJ databases">
        <title>Genome sequence of Phenylobacterium sp. 20VBR1 isolated from a valley glaceir, Ny-Alesund, Svalbard.</title>
        <authorList>
            <person name="Thomas F.A."/>
            <person name="Krishnan K.P."/>
            <person name="Sinha R.K."/>
        </authorList>
    </citation>
    <scope>NUCLEOTIDE SEQUENCE</scope>
    <source>
        <strain evidence="4">20VBR1</strain>
    </source>
</reference>
<dbReference type="CDD" id="cd10448">
    <property type="entry name" value="GIY-YIG_unchar_3"/>
    <property type="match status" value="1"/>
</dbReference>
<dbReference type="EMBL" id="CP068570">
    <property type="protein sequence ID" value="QQZ49039.1"/>
    <property type="molecule type" value="Genomic_DNA"/>
</dbReference>
<keyword evidence="5" id="KW-1185">Reference proteome</keyword>
<accession>A0A941D2F3</accession>
<dbReference type="RefSeq" id="WP_215340884.1">
    <property type="nucleotide sequence ID" value="NZ_JAGSGD010000001.1"/>
</dbReference>
<organism evidence="3 5">
    <name type="scientific">Phenylobacterium glaciei</name>
    <dbReference type="NCBI Taxonomy" id="2803784"/>
    <lineage>
        <taxon>Bacteria</taxon>
        <taxon>Pseudomonadati</taxon>
        <taxon>Pseudomonadota</taxon>
        <taxon>Alphaproteobacteria</taxon>
        <taxon>Caulobacterales</taxon>
        <taxon>Caulobacteraceae</taxon>
        <taxon>Phenylobacterium</taxon>
    </lineage>
</organism>
<name>A0A941D2F3_9CAUL</name>
<comment type="similarity">
    <text evidence="1">Belongs to the UPF0213 family.</text>
</comment>
<evidence type="ECO:0000259" key="2">
    <source>
        <dbReference type="PROSITE" id="PS50164"/>
    </source>
</evidence>
<dbReference type="PANTHER" id="PTHR34477:SF5">
    <property type="entry name" value="BSL5627 PROTEIN"/>
    <property type="match status" value="1"/>
</dbReference>
<sequence length="98" mass="11987">MFYTYILASQRNGTLYTGSTDNLAKRLFEHREKIRRGFTAKYGVDKLVWFEAFELRENAFRRERRIKEWRRAWKLRLIEEMNPDWRDLGDDLNNLLGI</sequence>
<dbReference type="AlphaFoldDB" id="A0A941D2F3"/>
<protein>
    <submittedName>
        <fullName evidence="3">GIY-YIG nuclease family protein</fullName>
    </submittedName>
</protein>
<evidence type="ECO:0000313" key="4">
    <source>
        <dbReference type="EMBL" id="QQZ49039.1"/>
    </source>
</evidence>
<proteinExistence type="inferred from homology"/>
<dbReference type="Gene3D" id="3.40.1440.10">
    <property type="entry name" value="GIY-YIG endonuclease"/>
    <property type="match status" value="1"/>
</dbReference>
<dbReference type="PANTHER" id="PTHR34477">
    <property type="entry name" value="UPF0213 PROTEIN YHBQ"/>
    <property type="match status" value="1"/>
</dbReference>
<dbReference type="InterPro" id="IPR035901">
    <property type="entry name" value="GIY-YIG_endonuc_sf"/>
</dbReference>
<dbReference type="SMART" id="SM00465">
    <property type="entry name" value="GIYc"/>
    <property type="match status" value="1"/>
</dbReference>
<dbReference type="Proteomes" id="UP000622580">
    <property type="component" value="Unassembled WGS sequence"/>
</dbReference>
<evidence type="ECO:0000313" key="3">
    <source>
        <dbReference type="EMBL" id="MBR7620159.1"/>
    </source>
</evidence>
<dbReference type="InterPro" id="IPR050190">
    <property type="entry name" value="UPF0213_domain"/>
</dbReference>
<dbReference type="EMBL" id="JAGSGD010000001">
    <property type="protein sequence ID" value="MBR7620159.1"/>
    <property type="molecule type" value="Genomic_DNA"/>
</dbReference>
<dbReference type="PROSITE" id="PS50164">
    <property type="entry name" value="GIY_YIG"/>
    <property type="match status" value="1"/>
</dbReference>
<reference evidence="3" key="2">
    <citation type="submission" date="2021-04" db="EMBL/GenBank/DDBJ databases">
        <title>Draft genome assembly of strain Phenylobacterium sp. 20VBR1 using MiniION and Illumina platforms.</title>
        <authorList>
            <person name="Thomas F.A."/>
            <person name="Krishnan K.P."/>
            <person name="Sinha R.K."/>
        </authorList>
    </citation>
    <scope>NUCLEOTIDE SEQUENCE</scope>
    <source>
        <strain evidence="3">20VBR1</strain>
    </source>
</reference>
<dbReference type="SUPFAM" id="SSF82771">
    <property type="entry name" value="GIY-YIG endonuclease"/>
    <property type="match status" value="1"/>
</dbReference>
<dbReference type="Pfam" id="PF01541">
    <property type="entry name" value="GIY-YIG"/>
    <property type="match status" value="1"/>
</dbReference>
<gene>
    <name evidence="3" type="ORF">JKL49_12250</name>
    <name evidence="4" type="ORF">JKL49_17685</name>
</gene>
<feature type="domain" description="GIY-YIG" evidence="2">
    <location>
        <begin position="1"/>
        <end position="76"/>
    </location>
</feature>
<evidence type="ECO:0000313" key="5">
    <source>
        <dbReference type="Proteomes" id="UP000622580"/>
    </source>
</evidence>
<dbReference type="InterPro" id="IPR000305">
    <property type="entry name" value="GIY-YIG_endonuc"/>
</dbReference>